<dbReference type="InterPro" id="IPR036250">
    <property type="entry name" value="AcylCo_DH-like_C"/>
</dbReference>
<reference evidence="4 5" key="1">
    <citation type="submission" date="2019-10" db="EMBL/GenBank/DDBJ databases">
        <title>Whole genome shotgun sequence of Acrocarpospora corrugata NBRC 13972.</title>
        <authorList>
            <person name="Ichikawa N."/>
            <person name="Kimura A."/>
            <person name="Kitahashi Y."/>
            <person name="Komaki H."/>
            <person name="Oguchi A."/>
        </authorList>
    </citation>
    <scope>NUCLEOTIDE SEQUENCE [LARGE SCALE GENOMIC DNA]</scope>
    <source>
        <strain evidence="4 5">NBRC 13972</strain>
    </source>
</reference>
<dbReference type="SUPFAM" id="SSF56645">
    <property type="entry name" value="Acyl-CoA dehydrogenase NM domain-like"/>
    <property type="match status" value="1"/>
</dbReference>
<dbReference type="Pfam" id="PF08028">
    <property type="entry name" value="Acyl-CoA_dh_2"/>
    <property type="match status" value="1"/>
</dbReference>
<organism evidence="4 5">
    <name type="scientific">Acrocarpospora corrugata</name>
    <dbReference type="NCBI Taxonomy" id="35763"/>
    <lineage>
        <taxon>Bacteria</taxon>
        <taxon>Bacillati</taxon>
        <taxon>Actinomycetota</taxon>
        <taxon>Actinomycetes</taxon>
        <taxon>Streptosporangiales</taxon>
        <taxon>Streptosporangiaceae</taxon>
        <taxon>Acrocarpospora</taxon>
    </lineage>
</organism>
<dbReference type="InterPro" id="IPR013786">
    <property type="entry name" value="AcylCoA_DH/ox_N"/>
</dbReference>
<dbReference type="Gene3D" id="1.20.140.10">
    <property type="entry name" value="Butyryl-CoA Dehydrogenase, subunit A, domain 3"/>
    <property type="match status" value="1"/>
</dbReference>
<feature type="domain" description="Acyl-CoA dehydrogenase/oxidase N-terminal" evidence="2">
    <location>
        <begin position="27"/>
        <end position="98"/>
    </location>
</feature>
<dbReference type="GO" id="GO:0050660">
    <property type="term" value="F:flavin adenine dinucleotide binding"/>
    <property type="evidence" value="ECO:0007669"/>
    <property type="project" value="InterPro"/>
</dbReference>
<dbReference type="Proteomes" id="UP000334990">
    <property type="component" value="Unassembled WGS sequence"/>
</dbReference>
<evidence type="ECO:0000259" key="3">
    <source>
        <dbReference type="Pfam" id="PF08028"/>
    </source>
</evidence>
<evidence type="ECO:0000313" key="4">
    <source>
        <dbReference type="EMBL" id="GER97979.1"/>
    </source>
</evidence>
<dbReference type="EMBL" id="BLAD01000035">
    <property type="protein sequence ID" value="GER97979.1"/>
    <property type="molecule type" value="Genomic_DNA"/>
</dbReference>
<dbReference type="AlphaFoldDB" id="A0A5M3VPN9"/>
<dbReference type="InterPro" id="IPR037069">
    <property type="entry name" value="AcylCoA_DH/ox_N_sf"/>
</dbReference>
<evidence type="ECO:0000259" key="2">
    <source>
        <dbReference type="Pfam" id="PF02771"/>
    </source>
</evidence>
<comment type="caution">
    <text evidence="4">The sequence shown here is derived from an EMBL/GenBank/DDBJ whole genome shotgun (WGS) entry which is preliminary data.</text>
</comment>
<dbReference type="SUPFAM" id="SSF47203">
    <property type="entry name" value="Acyl-CoA dehydrogenase C-terminal domain-like"/>
    <property type="match status" value="1"/>
</dbReference>
<evidence type="ECO:0000256" key="1">
    <source>
        <dbReference type="ARBA" id="ARBA00023002"/>
    </source>
</evidence>
<protein>
    <submittedName>
        <fullName evidence="4">Acyl-CoA dehydrogenase</fullName>
    </submittedName>
</protein>
<dbReference type="Gene3D" id="2.40.110.10">
    <property type="entry name" value="Butyryl-CoA Dehydrogenase, subunit A, domain 2"/>
    <property type="match status" value="1"/>
</dbReference>
<dbReference type="Gene3D" id="1.10.540.10">
    <property type="entry name" value="Acyl-CoA dehydrogenase/oxidase, N-terminal domain"/>
    <property type="match status" value="1"/>
</dbReference>
<dbReference type="InterPro" id="IPR009100">
    <property type="entry name" value="AcylCoA_DH/oxidase_NM_dom_sf"/>
</dbReference>
<dbReference type="OrthoDB" id="3404950at2"/>
<dbReference type="PANTHER" id="PTHR43884:SF12">
    <property type="entry name" value="ISOVALERYL-COA DEHYDROGENASE, MITOCHONDRIAL-RELATED"/>
    <property type="match status" value="1"/>
</dbReference>
<name>A0A5M3VPN9_9ACTN</name>
<dbReference type="InterPro" id="IPR013107">
    <property type="entry name" value="Acyl-CoA_DH_C"/>
</dbReference>
<gene>
    <name evidence="4" type="ORF">Acor_00410</name>
</gene>
<dbReference type="InterPro" id="IPR046373">
    <property type="entry name" value="Acyl-CoA_Oxase/DH_mid-dom_sf"/>
</dbReference>
<evidence type="ECO:0000313" key="5">
    <source>
        <dbReference type="Proteomes" id="UP000334990"/>
    </source>
</evidence>
<keyword evidence="5" id="KW-1185">Reference proteome</keyword>
<dbReference type="RefSeq" id="WP_155334445.1">
    <property type="nucleotide sequence ID" value="NZ_BAAABN010000006.1"/>
</dbReference>
<dbReference type="PANTHER" id="PTHR43884">
    <property type="entry name" value="ACYL-COA DEHYDROGENASE"/>
    <property type="match status" value="1"/>
</dbReference>
<sequence>MHTTEIPQRAEMLRRATDLVPLIRDRAPAAEAGRRMDDQVVDALTETGILRMRVPVRYGGFESDTRSLVDVGIQLGRGDGAVGFTVALWWITSWIVSLFPDPVQDEVWGNDPDVRVCGTLAPTGMATAVDGGILVNGRWAFNSGAAHSQWKMLSAVLTTPDGGGEPIMALVPIGEIQVLDDWHVSGLRATGSVTMVAENLFIPQDRVIAIAPLMMQQYASKINKDRPIYRCPMIPAASASTIGKVAGLMMNAREAFFARVPGRGITYSGYTDQREAPITHHQVAAANLKIDEAEFHAYRLAELVDAKCATGDSWSVTERALARVAMGRACRLAHDAIGIYNTASGGSSIFESVPMQRIVRDMEAINLHALNHPNTNMELYGRVLCGLEPDSPYL</sequence>
<proteinExistence type="predicted"/>
<accession>A0A5M3VPN9</accession>
<feature type="domain" description="Acyl-CoA dehydrogenase C-terminal" evidence="3">
    <location>
        <begin position="252"/>
        <end position="371"/>
    </location>
</feature>
<keyword evidence="1" id="KW-0560">Oxidoreductase</keyword>
<dbReference type="GO" id="GO:0003995">
    <property type="term" value="F:acyl-CoA dehydrogenase activity"/>
    <property type="evidence" value="ECO:0007669"/>
    <property type="project" value="TreeGrafter"/>
</dbReference>
<dbReference type="PIRSF" id="PIRSF016578">
    <property type="entry name" value="HsaA"/>
    <property type="match status" value="1"/>
</dbReference>
<dbReference type="Pfam" id="PF02771">
    <property type="entry name" value="Acyl-CoA_dh_N"/>
    <property type="match status" value="1"/>
</dbReference>